<dbReference type="PANTHER" id="PTHR13617">
    <property type="entry name" value="PROTEIN ABHD18"/>
    <property type="match status" value="1"/>
</dbReference>
<dbReference type="OrthoDB" id="9987145at2759"/>
<evidence type="ECO:0000313" key="1">
    <source>
        <dbReference type="EMBL" id="CAE8606480.1"/>
    </source>
</evidence>
<dbReference type="InterPro" id="IPR029058">
    <property type="entry name" value="AB_hydrolase_fold"/>
</dbReference>
<reference evidence="1" key="1">
    <citation type="submission" date="2021-02" db="EMBL/GenBank/DDBJ databases">
        <authorList>
            <person name="Dougan E. K."/>
            <person name="Rhodes N."/>
            <person name="Thang M."/>
            <person name="Chan C."/>
        </authorList>
    </citation>
    <scope>NUCLEOTIDE SEQUENCE</scope>
</reference>
<dbReference type="PANTHER" id="PTHR13617:SF14">
    <property type="entry name" value="PROTEIN ABHD18"/>
    <property type="match status" value="1"/>
</dbReference>
<dbReference type="InterPro" id="IPR019149">
    <property type="entry name" value="ABHD18"/>
</dbReference>
<keyword evidence="2" id="KW-1185">Reference proteome</keyword>
<protein>
    <submittedName>
        <fullName evidence="1">Uncharacterized protein</fullName>
    </submittedName>
</protein>
<name>A0A813F4Q7_POLGL</name>
<dbReference type="Gene3D" id="3.40.50.1820">
    <property type="entry name" value="alpha/beta hydrolase"/>
    <property type="match status" value="1"/>
</dbReference>
<evidence type="ECO:0000313" key="2">
    <source>
        <dbReference type="Proteomes" id="UP000654075"/>
    </source>
</evidence>
<proteinExistence type="predicted"/>
<gene>
    <name evidence="1" type="ORF">PGLA1383_LOCUS24462</name>
</gene>
<dbReference type="Proteomes" id="UP000654075">
    <property type="component" value="Unassembled WGS sequence"/>
</dbReference>
<accession>A0A813F4Q7</accession>
<dbReference type="Pfam" id="PF09752">
    <property type="entry name" value="ABHD18"/>
    <property type="match status" value="2"/>
</dbReference>
<dbReference type="AlphaFoldDB" id="A0A813F4Q7"/>
<sequence length="412" mass="44629">MTTMLARAAAAGVSAFGLDFTARQYLKSEQLDSSCTLIDVAICKAKGFLEGPHFLLGLGDRIDEGMAAIERMKRTAAREVKVEWRSSWEQRESQLSGRYFWVRRGAFESPIAELLPEGARNATVWEVRGTAPVDCQRELADANADVMLPINTVWLGLTPVDRCIDTVVRLLNVSPSQVPVDNALGKQTAIVILPDFGGEFCKRTMPLAELVSARLPAASVFLLEMPLRGTRKPPGYLGALPSVHDMMLMGCAIIEESRSLIGWLKISGFDHVTLCGMSMGGQMAALTACCEPPIVPRLCLLMPSHSAEANWTDGGVMGMNCGMSVPQLKPYLRQATSIEAYPPCKAESALIVAARYDGYVPLWSSEKLRDSLATDGVPVKFRVISGGHVSGFLAHQHDFADAVVGVTLGESE</sequence>
<dbReference type="SUPFAM" id="SSF53474">
    <property type="entry name" value="alpha/beta-Hydrolases"/>
    <property type="match status" value="1"/>
</dbReference>
<dbReference type="EMBL" id="CAJNNV010019303">
    <property type="protein sequence ID" value="CAE8606480.1"/>
    <property type="molecule type" value="Genomic_DNA"/>
</dbReference>
<comment type="caution">
    <text evidence="1">The sequence shown here is derived from an EMBL/GenBank/DDBJ whole genome shotgun (WGS) entry which is preliminary data.</text>
</comment>
<organism evidence="1 2">
    <name type="scientific">Polarella glacialis</name>
    <name type="common">Dinoflagellate</name>
    <dbReference type="NCBI Taxonomy" id="89957"/>
    <lineage>
        <taxon>Eukaryota</taxon>
        <taxon>Sar</taxon>
        <taxon>Alveolata</taxon>
        <taxon>Dinophyceae</taxon>
        <taxon>Suessiales</taxon>
        <taxon>Suessiaceae</taxon>
        <taxon>Polarella</taxon>
    </lineage>
</organism>